<accession>A0A921IQJ5</accession>
<dbReference type="GO" id="GO:0006520">
    <property type="term" value="P:amino acid metabolic process"/>
    <property type="evidence" value="ECO:0007669"/>
    <property type="project" value="InterPro"/>
</dbReference>
<comment type="caution">
    <text evidence="8">The sequence shown here is derived from an EMBL/GenBank/DDBJ whole genome shotgun (WGS) entry which is preliminary data.</text>
</comment>
<keyword evidence="4 6" id="KW-0808">Transferase</keyword>
<dbReference type="Pfam" id="PF00155">
    <property type="entry name" value="Aminotran_1_2"/>
    <property type="match status" value="1"/>
</dbReference>
<evidence type="ECO:0000313" key="8">
    <source>
        <dbReference type="EMBL" id="HJG30873.1"/>
    </source>
</evidence>
<reference evidence="8" key="2">
    <citation type="submission" date="2021-09" db="EMBL/GenBank/DDBJ databases">
        <authorList>
            <person name="Gilroy R."/>
        </authorList>
    </citation>
    <scope>NUCLEOTIDE SEQUENCE</scope>
    <source>
        <strain evidence="8">ChiGjej2B2-7701</strain>
    </source>
</reference>
<evidence type="ECO:0000256" key="1">
    <source>
        <dbReference type="ARBA" id="ARBA00001933"/>
    </source>
</evidence>
<sequence>MMKSTSSAFARIKPSGIRRINTLAAQQPDCIPLALGEPDFDTPAEISAEVTAALARGETHYPPNCGTPELRRAIATYMARQGIPADPEAVTVTAGATEAISATLAALLDPGDEVIIPTPAFTLYEAAVHINRGTPVLMSTVEAGFQIDEGELRALVTPATKAIIICTPNNPTGCLLDDASLDAVAAVAEEAGIFVICDDVYNRLVYEGPYERFAVRHPELADRTVVVDSFSKPWAMTGWRLGWVSAAAPIAAEIAKAHQYMVSSVPAFVMPAAARALEVDPTPMLDIYRARRTRVLEALDKMGMPPAVKPAGAFYAFIPVTQTGLGSEEFCERAIVEAGVGLVPGECFGCAGFARLSYCVADDALDEGLRRLERFVASLRG</sequence>
<evidence type="ECO:0000256" key="5">
    <source>
        <dbReference type="ARBA" id="ARBA00022898"/>
    </source>
</evidence>
<gene>
    <name evidence="8" type="ORF">K8U80_05700</name>
</gene>
<dbReference type="CDD" id="cd00609">
    <property type="entry name" value="AAT_like"/>
    <property type="match status" value="1"/>
</dbReference>
<dbReference type="SUPFAM" id="SSF53383">
    <property type="entry name" value="PLP-dependent transferases"/>
    <property type="match status" value="1"/>
</dbReference>
<dbReference type="InterPro" id="IPR015421">
    <property type="entry name" value="PyrdxlP-dep_Trfase_major"/>
</dbReference>
<protein>
    <recommendedName>
        <fullName evidence="6">Aminotransferase</fullName>
        <ecNumber evidence="6">2.6.1.-</ecNumber>
    </recommendedName>
</protein>
<dbReference type="Proteomes" id="UP000746751">
    <property type="component" value="Unassembled WGS sequence"/>
</dbReference>
<keyword evidence="3 6" id="KW-0032">Aminotransferase</keyword>
<dbReference type="InterPro" id="IPR004838">
    <property type="entry name" value="NHTrfase_class1_PyrdxlP-BS"/>
</dbReference>
<name>A0A921IQJ5_9ACTN</name>
<evidence type="ECO:0000313" key="9">
    <source>
        <dbReference type="Proteomes" id="UP000746751"/>
    </source>
</evidence>
<evidence type="ECO:0000256" key="3">
    <source>
        <dbReference type="ARBA" id="ARBA00022576"/>
    </source>
</evidence>
<dbReference type="PROSITE" id="PS00105">
    <property type="entry name" value="AA_TRANSFER_CLASS_1"/>
    <property type="match status" value="1"/>
</dbReference>
<dbReference type="PANTHER" id="PTHR46383">
    <property type="entry name" value="ASPARTATE AMINOTRANSFERASE"/>
    <property type="match status" value="1"/>
</dbReference>
<evidence type="ECO:0000256" key="6">
    <source>
        <dbReference type="RuleBase" id="RU000481"/>
    </source>
</evidence>
<evidence type="ECO:0000256" key="2">
    <source>
        <dbReference type="ARBA" id="ARBA00007441"/>
    </source>
</evidence>
<dbReference type="InterPro" id="IPR050596">
    <property type="entry name" value="AspAT/PAT-like"/>
</dbReference>
<dbReference type="AlphaFoldDB" id="A0A921IQJ5"/>
<dbReference type="GO" id="GO:0008483">
    <property type="term" value="F:transaminase activity"/>
    <property type="evidence" value="ECO:0007669"/>
    <property type="project" value="UniProtKB-KW"/>
</dbReference>
<dbReference type="PANTHER" id="PTHR46383:SF3">
    <property type="entry name" value="ASPARTATE AMINOTRANSFERASE-RELATED"/>
    <property type="match status" value="1"/>
</dbReference>
<dbReference type="EC" id="2.6.1.-" evidence="6"/>
<dbReference type="Gene3D" id="3.40.640.10">
    <property type="entry name" value="Type I PLP-dependent aspartate aminotransferase-like (Major domain)"/>
    <property type="match status" value="1"/>
</dbReference>
<organism evidence="8 9">
    <name type="scientific">Collinsella ihumii</name>
    <dbReference type="NCBI Taxonomy" id="1720204"/>
    <lineage>
        <taxon>Bacteria</taxon>
        <taxon>Bacillati</taxon>
        <taxon>Actinomycetota</taxon>
        <taxon>Coriobacteriia</taxon>
        <taxon>Coriobacteriales</taxon>
        <taxon>Coriobacteriaceae</taxon>
        <taxon>Collinsella</taxon>
    </lineage>
</organism>
<dbReference type="InterPro" id="IPR004839">
    <property type="entry name" value="Aminotransferase_I/II_large"/>
</dbReference>
<feature type="domain" description="Aminotransferase class I/classII large" evidence="7">
    <location>
        <begin position="29"/>
        <end position="372"/>
    </location>
</feature>
<dbReference type="EMBL" id="DYVF01000040">
    <property type="protein sequence ID" value="HJG30873.1"/>
    <property type="molecule type" value="Genomic_DNA"/>
</dbReference>
<dbReference type="InterPro" id="IPR015424">
    <property type="entry name" value="PyrdxlP-dep_Trfase"/>
</dbReference>
<keyword evidence="5" id="KW-0663">Pyridoxal phosphate</keyword>
<reference evidence="8" key="1">
    <citation type="journal article" date="2021" name="PeerJ">
        <title>Extensive microbial diversity within the chicken gut microbiome revealed by metagenomics and culture.</title>
        <authorList>
            <person name="Gilroy R."/>
            <person name="Ravi A."/>
            <person name="Getino M."/>
            <person name="Pursley I."/>
            <person name="Horton D.L."/>
            <person name="Alikhan N.F."/>
            <person name="Baker D."/>
            <person name="Gharbi K."/>
            <person name="Hall N."/>
            <person name="Watson M."/>
            <person name="Adriaenssens E.M."/>
            <person name="Foster-Nyarko E."/>
            <person name="Jarju S."/>
            <person name="Secka A."/>
            <person name="Antonio M."/>
            <person name="Oren A."/>
            <person name="Chaudhuri R.R."/>
            <person name="La Ragione R."/>
            <person name="Hildebrand F."/>
            <person name="Pallen M.J."/>
        </authorList>
    </citation>
    <scope>NUCLEOTIDE SEQUENCE</scope>
    <source>
        <strain evidence="8">ChiGjej2B2-7701</strain>
    </source>
</reference>
<evidence type="ECO:0000259" key="7">
    <source>
        <dbReference type="Pfam" id="PF00155"/>
    </source>
</evidence>
<comment type="similarity">
    <text evidence="2 6">Belongs to the class-I pyridoxal-phosphate-dependent aminotransferase family.</text>
</comment>
<comment type="cofactor">
    <cofactor evidence="1 6">
        <name>pyridoxal 5'-phosphate</name>
        <dbReference type="ChEBI" id="CHEBI:597326"/>
    </cofactor>
</comment>
<evidence type="ECO:0000256" key="4">
    <source>
        <dbReference type="ARBA" id="ARBA00022679"/>
    </source>
</evidence>
<proteinExistence type="inferred from homology"/>
<dbReference type="GO" id="GO:0030170">
    <property type="term" value="F:pyridoxal phosphate binding"/>
    <property type="evidence" value="ECO:0007669"/>
    <property type="project" value="InterPro"/>
</dbReference>